<dbReference type="KEGG" id="abut:Ami103574_02655"/>
<evidence type="ECO:0000313" key="1">
    <source>
        <dbReference type="EMBL" id="QIB68280.1"/>
    </source>
</evidence>
<keyword evidence="2" id="KW-1185">Reference proteome</keyword>
<accession>A0A858BTM0</accession>
<dbReference type="EMBL" id="CP048649">
    <property type="protein sequence ID" value="QIB68280.1"/>
    <property type="molecule type" value="Genomic_DNA"/>
</dbReference>
<protein>
    <recommendedName>
        <fullName evidence="3">SpoVT-AbrB domain-containing protein</fullName>
    </recommendedName>
</protein>
<dbReference type="AlphaFoldDB" id="A0A858BTM0"/>
<proteinExistence type="predicted"/>
<organism evidence="1 2">
    <name type="scientific">Aminipila butyrica</name>
    <dbReference type="NCBI Taxonomy" id="433296"/>
    <lineage>
        <taxon>Bacteria</taxon>
        <taxon>Bacillati</taxon>
        <taxon>Bacillota</taxon>
        <taxon>Clostridia</taxon>
        <taxon>Peptostreptococcales</taxon>
        <taxon>Anaerovoracaceae</taxon>
        <taxon>Aminipila</taxon>
    </lineage>
</organism>
<evidence type="ECO:0008006" key="3">
    <source>
        <dbReference type="Google" id="ProtNLM"/>
    </source>
</evidence>
<reference evidence="1 2" key="1">
    <citation type="submission" date="2020-02" db="EMBL/GenBank/DDBJ databases">
        <authorList>
            <person name="Kim Y.B."/>
            <person name="Roh S.W."/>
        </authorList>
    </citation>
    <scope>NUCLEOTIDE SEQUENCE [LARGE SCALE GENOMIC DNA]</scope>
    <source>
        <strain evidence="1 2">DSM 103574</strain>
    </source>
</reference>
<sequence length="62" mass="6658">MEQRVLKISFNKTGGTASKNGVNAKLTLPISWVREMGLTVDSREVTATLEDGVITIKPVGAK</sequence>
<name>A0A858BTM0_9FIRM</name>
<gene>
    <name evidence="1" type="ORF">Ami103574_02655</name>
</gene>
<dbReference type="RefSeq" id="WP_163065200.1">
    <property type="nucleotide sequence ID" value="NZ_CP048649.1"/>
</dbReference>
<evidence type="ECO:0000313" key="2">
    <source>
        <dbReference type="Proteomes" id="UP000466848"/>
    </source>
</evidence>
<dbReference type="Proteomes" id="UP000466848">
    <property type="component" value="Chromosome"/>
</dbReference>